<dbReference type="Proteomes" id="UP001162501">
    <property type="component" value="Chromosome 5"/>
</dbReference>
<accession>A0AC59ZW97</accession>
<organism evidence="1 2">
    <name type="scientific">Rangifer tarandus platyrhynchus</name>
    <name type="common">Svalbard reindeer</name>
    <dbReference type="NCBI Taxonomy" id="3082113"/>
    <lineage>
        <taxon>Eukaryota</taxon>
        <taxon>Metazoa</taxon>
        <taxon>Chordata</taxon>
        <taxon>Craniata</taxon>
        <taxon>Vertebrata</taxon>
        <taxon>Euteleostomi</taxon>
        <taxon>Mammalia</taxon>
        <taxon>Eutheria</taxon>
        <taxon>Laurasiatheria</taxon>
        <taxon>Artiodactyla</taxon>
        <taxon>Ruminantia</taxon>
        <taxon>Pecora</taxon>
        <taxon>Cervidae</taxon>
        <taxon>Odocoileinae</taxon>
        <taxon>Rangifer</taxon>
    </lineage>
</organism>
<evidence type="ECO:0000313" key="2">
    <source>
        <dbReference type="Proteomes" id="UP001162501"/>
    </source>
</evidence>
<evidence type="ECO:0000313" key="1">
    <source>
        <dbReference type="EMBL" id="CAN0523857.1"/>
    </source>
</evidence>
<dbReference type="EMBL" id="OX596089">
    <property type="protein sequence ID" value="CAN0523857.1"/>
    <property type="molecule type" value="Genomic_DNA"/>
</dbReference>
<gene>
    <name evidence="1" type="ORF">MRATA1EN22A_LOCUS23883</name>
</gene>
<protein>
    <submittedName>
        <fullName evidence="1">Uncharacterized protein</fullName>
    </submittedName>
</protein>
<proteinExistence type="predicted"/>
<name>A0AC59ZW97_RANTA</name>
<reference evidence="1" key="2">
    <citation type="submission" date="2025-03" db="EMBL/GenBank/DDBJ databases">
        <authorList>
            <consortium name="ELIXIR-Norway"/>
            <consortium name="Elixir Norway"/>
        </authorList>
    </citation>
    <scope>NUCLEOTIDE SEQUENCE</scope>
</reference>
<reference evidence="1" key="1">
    <citation type="submission" date="2023-05" db="EMBL/GenBank/DDBJ databases">
        <authorList>
            <consortium name="ELIXIR-Norway"/>
        </authorList>
    </citation>
    <scope>NUCLEOTIDE SEQUENCE</scope>
</reference>
<sequence length="101" mass="10322">MRPGAEPASASAPLCACASRGGQPAGARGRVTPSPGGGNQRPRSSTCLCPCDPSADLARPAADMHLHPSPLGARGRLARRLQVLRRPQRSGGFVPLPAPLP</sequence>